<gene>
    <name evidence="2" type="ORF">GRAN_1978</name>
</gene>
<keyword evidence="3" id="KW-1185">Reference proteome</keyword>
<proteinExistence type="predicted"/>
<reference evidence="3" key="2">
    <citation type="submission" date="2019-02" db="EMBL/GenBank/DDBJ databases">
        <title>Granulicella sibirica sp. nov., a psychrotolerant acidobacterium isolated from an organic soil layer in forested tundra, West Siberia.</title>
        <authorList>
            <person name="Oshkin I.Y."/>
            <person name="Kulichevskaya I.S."/>
            <person name="Rijpstra W.I.C."/>
            <person name="Sinninghe Damste J.S."/>
            <person name="Rakitin A.L."/>
            <person name="Ravin N.V."/>
            <person name="Dedysh S.N."/>
        </authorList>
    </citation>
    <scope>NUCLEOTIDE SEQUENCE [LARGE SCALE GENOMIC DNA]</scope>
    <source>
        <strain evidence="3">AF10</strain>
    </source>
</reference>
<protein>
    <submittedName>
        <fullName evidence="2">Uncharacterized protein</fullName>
    </submittedName>
</protein>
<evidence type="ECO:0000313" key="2">
    <source>
        <dbReference type="EMBL" id="RXH58668.1"/>
    </source>
</evidence>
<evidence type="ECO:0000256" key="1">
    <source>
        <dbReference type="SAM" id="MobiDB-lite"/>
    </source>
</evidence>
<name>A0A4Q0T916_9BACT</name>
<dbReference type="EMBL" id="RDSM01000001">
    <property type="protein sequence ID" value="RXH58668.1"/>
    <property type="molecule type" value="Genomic_DNA"/>
</dbReference>
<comment type="caution">
    <text evidence="2">The sequence shown here is derived from an EMBL/GenBank/DDBJ whole genome shotgun (WGS) entry which is preliminary data.</text>
</comment>
<evidence type="ECO:0000313" key="3">
    <source>
        <dbReference type="Proteomes" id="UP000289437"/>
    </source>
</evidence>
<reference evidence="2 3" key="1">
    <citation type="submission" date="2018-11" db="EMBL/GenBank/DDBJ databases">
        <authorList>
            <person name="Mardanov A.V."/>
            <person name="Ravin N.V."/>
            <person name="Dedysh S.N."/>
        </authorList>
    </citation>
    <scope>NUCLEOTIDE SEQUENCE [LARGE SCALE GENOMIC DNA]</scope>
    <source>
        <strain evidence="2 3">AF10</strain>
    </source>
</reference>
<feature type="region of interest" description="Disordered" evidence="1">
    <location>
        <begin position="1"/>
        <end position="27"/>
    </location>
</feature>
<sequence>MLSAGQDVGQSVVDAGGGSVTGRGDHGKLQESCWKVNMV</sequence>
<dbReference type="AlphaFoldDB" id="A0A4Q0T916"/>
<dbReference type="Proteomes" id="UP000289437">
    <property type="component" value="Unassembled WGS sequence"/>
</dbReference>
<organism evidence="2 3">
    <name type="scientific">Granulicella sibirica</name>
    <dbReference type="NCBI Taxonomy" id="2479048"/>
    <lineage>
        <taxon>Bacteria</taxon>
        <taxon>Pseudomonadati</taxon>
        <taxon>Acidobacteriota</taxon>
        <taxon>Terriglobia</taxon>
        <taxon>Terriglobales</taxon>
        <taxon>Acidobacteriaceae</taxon>
        <taxon>Granulicella</taxon>
    </lineage>
</organism>
<accession>A0A4Q0T916</accession>